<feature type="binding site" evidence="9">
    <location>
        <position position="117"/>
    </location>
    <ligand>
        <name>Mg(2+)</name>
        <dbReference type="ChEBI" id="CHEBI:18420"/>
    </ligand>
</feature>
<comment type="function">
    <text evidence="9">Catalyzes a mechanistically unusual reaction, the ATP-dependent insertion of CO2 between the N7 and N8 nitrogen atoms of 7,8-diaminopelargonic acid (DAPA, also called 7,8-diammoniononanoate) to form a ureido ring.</text>
</comment>
<reference evidence="11" key="1">
    <citation type="submission" date="2018-02" db="EMBL/GenBank/DDBJ databases">
        <authorList>
            <person name="Clavel T."/>
            <person name="Strowig T."/>
        </authorList>
    </citation>
    <scope>NUCLEOTIDE SEQUENCE [LARGE SCALE GENOMIC DNA]</scope>
    <source>
        <strain evidence="11">DSM 100764</strain>
    </source>
</reference>
<keyword evidence="11" id="KW-1185">Reference proteome</keyword>
<feature type="binding site" evidence="9">
    <location>
        <position position="53"/>
    </location>
    <ligand>
        <name>ATP</name>
        <dbReference type="ChEBI" id="CHEBI:30616"/>
    </ligand>
</feature>
<dbReference type="NCBIfam" id="TIGR00347">
    <property type="entry name" value="bioD"/>
    <property type="match status" value="1"/>
</dbReference>
<keyword evidence="7 9" id="KW-0460">Magnesium</keyword>
<accession>A0A2V1IUM5</accession>
<comment type="cofactor">
    <cofactor evidence="9">
        <name>Mg(2+)</name>
        <dbReference type="ChEBI" id="CHEBI:18420"/>
    </cofactor>
</comment>
<name>A0A2V1IUM5_9BACT</name>
<dbReference type="GO" id="GO:0000287">
    <property type="term" value="F:magnesium ion binding"/>
    <property type="evidence" value="ECO:0007669"/>
    <property type="project" value="UniProtKB-UniRule"/>
</dbReference>
<gene>
    <name evidence="9" type="primary">bioD</name>
    <name evidence="10" type="ORF">C5O25_10730</name>
</gene>
<comment type="subcellular location">
    <subcellularLocation>
        <location evidence="9">Cytoplasm</location>
    </subcellularLocation>
</comment>
<dbReference type="EMBL" id="PUBV01000028">
    <property type="protein sequence ID" value="PWB06305.1"/>
    <property type="molecule type" value="Genomic_DNA"/>
</dbReference>
<keyword evidence="2 9" id="KW-0436">Ligase</keyword>
<keyword evidence="4 9" id="KW-0547">Nucleotide-binding</keyword>
<dbReference type="Gene3D" id="3.40.50.300">
    <property type="entry name" value="P-loop containing nucleotide triphosphate hydrolases"/>
    <property type="match status" value="1"/>
</dbReference>
<feature type="binding site" evidence="9">
    <location>
        <position position="45"/>
    </location>
    <ligand>
        <name>substrate</name>
    </ligand>
</feature>
<proteinExistence type="inferred from homology"/>
<feature type="binding site" evidence="9">
    <location>
        <begin position="177"/>
        <end position="178"/>
    </location>
    <ligand>
        <name>ATP</name>
        <dbReference type="ChEBI" id="CHEBI:30616"/>
    </ligand>
</feature>
<protein>
    <recommendedName>
        <fullName evidence="9">ATP-dependent dethiobiotin synthetase BioD</fullName>
        <ecNumber evidence="9">6.3.3.3</ecNumber>
    </recommendedName>
    <alternativeName>
        <fullName evidence="9">DTB synthetase</fullName>
        <shortName evidence="9">DTBS</shortName>
    </alternativeName>
    <alternativeName>
        <fullName evidence="9">Dethiobiotin synthase</fullName>
    </alternativeName>
</protein>
<dbReference type="GO" id="GO:0005829">
    <property type="term" value="C:cytosol"/>
    <property type="evidence" value="ECO:0007669"/>
    <property type="project" value="TreeGrafter"/>
</dbReference>
<comment type="catalytic activity">
    <reaction evidence="8">
        <text>(7R,8S)-8-amino-7-(carboxyamino)nonanoate + ATP = (4R,5S)-dethiobiotin + ADP + phosphate + H(+)</text>
        <dbReference type="Rhea" id="RHEA:63684"/>
        <dbReference type="ChEBI" id="CHEBI:15378"/>
        <dbReference type="ChEBI" id="CHEBI:30616"/>
        <dbReference type="ChEBI" id="CHEBI:43474"/>
        <dbReference type="ChEBI" id="CHEBI:149470"/>
        <dbReference type="ChEBI" id="CHEBI:149473"/>
        <dbReference type="ChEBI" id="CHEBI:456216"/>
    </reaction>
</comment>
<organism evidence="10 11">
    <name type="scientific">Paramuribaculum intestinale</name>
    <dbReference type="NCBI Taxonomy" id="2094151"/>
    <lineage>
        <taxon>Bacteria</taxon>
        <taxon>Pseudomonadati</taxon>
        <taxon>Bacteroidota</taxon>
        <taxon>Bacteroidia</taxon>
        <taxon>Bacteroidales</taxon>
        <taxon>Muribaculaceae</taxon>
        <taxon>Paramuribaculum</taxon>
    </lineage>
</organism>
<evidence type="ECO:0000256" key="5">
    <source>
        <dbReference type="ARBA" id="ARBA00022756"/>
    </source>
</evidence>
<keyword evidence="3 9" id="KW-0479">Metal-binding</keyword>
<sequence>MNDHKETIFISGIDTDAGKSYATGWLACQMAAQGRRVATMKFIQTGCDGRSEDIEIHRRLTGTPLPEDYDLTTAPQIFSYPASPHLAARIDGRSIDFKAIDSALRRLSECYDTVLVEGAGGLMVPLTDEMLTIDYPLQRNMPVALVTNGRLGSINHTILSLEAIASRGMKLHSLLYNTHFDTDVVIAPDTQAYLREYVERHFPGTPFMLVPTL</sequence>
<dbReference type="Proteomes" id="UP000244925">
    <property type="component" value="Unassembled WGS sequence"/>
</dbReference>
<evidence type="ECO:0000256" key="6">
    <source>
        <dbReference type="ARBA" id="ARBA00022840"/>
    </source>
</evidence>
<dbReference type="GO" id="GO:0004141">
    <property type="term" value="F:dethiobiotin synthase activity"/>
    <property type="evidence" value="ECO:0007669"/>
    <property type="project" value="UniProtKB-UniRule"/>
</dbReference>
<dbReference type="HAMAP" id="MF_00336">
    <property type="entry name" value="BioD"/>
    <property type="match status" value="1"/>
</dbReference>
<dbReference type="PANTHER" id="PTHR43210:SF2">
    <property type="entry name" value="ATP-DEPENDENT DETHIOBIOTIN SYNTHETASE BIOD 2"/>
    <property type="match status" value="1"/>
</dbReference>
<evidence type="ECO:0000256" key="7">
    <source>
        <dbReference type="ARBA" id="ARBA00022842"/>
    </source>
</evidence>
<dbReference type="InterPro" id="IPR027417">
    <property type="entry name" value="P-loop_NTPase"/>
</dbReference>
<keyword evidence="5 9" id="KW-0093">Biotin biosynthesis</keyword>
<feature type="binding site" evidence="9">
    <location>
        <position position="53"/>
    </location>
    <ligand>
        <name>Mg(2+)</name>
        <dbReference type="ChEBI" id="CHEBI:18420"/>
    </ligand>
</feature>
<comment type="pathway">
    <text evidence="9">Cofactor biosynthesis; biotin biosynthesis; biotin from 7,8-diaminononanoate: step 1/2.</text>
</comment>
<comment type="caution">
    <text evidence="10">The sequence shown here is derived from an EMBL/GenBank/DDBJ whole genome shotgun (WGS) entry which is preliminary data.</text>
</comment>
<dbReference type="RefSeq" id="WP_107036740.1">
    <property type="nucleotide sequence ID" value="NZ_CAPKDF010000034.1"/>
</dbReference>
<dbReference type="EC" id="6.3.3.3" evidence="9"/>
<evidence type="ECO:0000256" key="9">
    <source>
        <dbReference type="HAMAP-Rule" id="MF_00336"/>
    </source>
</evidence>
<evidence type="ECO:0000256" key="4">
    <source>
        <dbReference type="ARBA" id="ARBA00022741"/>
    </source>
</evidence>
<feature type="binding site" evidence="9">
    <location>
        <begin position="117"/>
        <end position="120"/>
    </location>
    <ligand>
        <name>ATP</name>
        <dbReference type="ChEBI" id="CHEBI:30616"/>
    </ligand>
</feature>
<feature type="binding site" evidence="9">
    <location>
        <position position="20"/>
    </location>
    <ligand>
        <name>Mg(2+)</name>
        <dbReference type="ChEBI" id="CHEBI:18420"/>
    </ligand>
</feature>
<evidence type="ECO:0000313" key="10">
    <source>
        <dbReference type="EMBL" id="PWB06305.1"/>
    </source>
</evidence>
<dbReference type="GO" id="GO:0005524">
    <property type="term" value="F:ATP binding"/>
    <property type="evidence" value="ECO:0007669"/>
    <property type="project" value="UniProtKB-UniRule"/>
</dbReference>
<keyword evidence="1 9" id="KW-0963">Cytoplasm</keyword>
<dbReference type="CDD" id="cd03109">
    <property type="entry name" value="DTBS"/>
    <property type="match status" value="1"/>
</dbReference>
<keyword evidence="6 9" id="KW-0067">ATP-binding</keyword>
<comment type="caution">
    <text evidence="9">Lacks conserved residue(s) required for the propagation of feature annotation.</text>
</comment>
<comment type="subunit">
    <text evidence="9">Homodimer.</text>
</comment>
<evidence type="ECO:0000256" key="2">
    <source>
        <dbReference type="ARBA" id="ARBA00022598"/>
    </source>
</evidence>
<feature type="binding site" evidence="9">
    <location>
        <begin position="16"/>
        <end position="21"/>
    </location>
    <ligand>
        <name>ATP</name>
        <dbReference type="ChEBI" id="CHEBI:30616"/>
    </ligand>
</feature>
<dbReference type="PIRSF" id="PIRSF006755">
    <property type="entry name" value="DTB_synth"/>
    <property type="match status" value="1"/>
</dbReference>
<dbReference type="AlphaFoldDB" id="A0A2V1IUM5"/>
<evidence type="ECO:0000313" key="11">
    <source>
        <dbReference type="Proteomes" id="UP000244925"/>
    </source>
</evidence>
<dbReference type="SUPFAM" id="SSF52540">
    <property type="entry name" value="P-loop containing nucleoside triphosphate hydrolases"/>
    <property type="match status" value="1"/>
</dbReference>
<comment type="similarity">
    <text evidence="9">Belongs to the dethiobiotin synthetase family.</text>
</comment>
<dbReference type="Pfam" id="PF13500">
    <property type="entry name" value="AAA_26"/>
    <property type="match status" value="1"/>
</dbReference>
<feature type="active site" evidence="9">
    <location>
        <position position="41"/>
    </location>
</feature>
<dbReference type="PANTHER" id="PTHR43210">
    <property type="entry name" value="DETHIOBIOTIN SYNTHETASE"/>
    <property type="match status" value="1"/>
</dbReference>
<dbReference type="GO" id="GO:0009102">
    <property type="term" value="P:biotin biosynthetic process"/>
    <property type="evidence" value="ECO:0007669"/>
    <property type="project" value="UniProtKB-UniRule"/>
</dbReference>
<evidence type="ECO:0000256" key="3">
    <source>
        <dbReference type="ARBA" id="ARBA00022723"/>
    </source>
</evidence>
<dbReference type="InterPro" id="IPR004472">
    <property type="entry name" value="DTB_synth_BioD"/>
</dbReference>
<dbReference type="UniPathway" id="UPA00078">
    <property type="reaction ID" value="UER00161"/>
</dbReference>
<evidence type="ECO:0000256" key="8">
    <source>
        <dbReference type="ARBA" id="ARBA00047386"/>
    </source>
</evidence>
<comment type="catalytic activity">
    <reaction evidence="9">
        <text>(7R,8S)-7,8-diammoniononanoate + CO2 + ATP = (4R,5S)-dethiobiotin + ADP + phosphate + 3 H(+)</text>
        <dbReference type="Rhea" id="RHEA:15805"/>
        <dbReference type="ChEBI" id="CHEBI:15378"/>
        <dbReference type="ChEBI" id="CHEBI:16526"/>
        <dbReference type="ChEBI" id="CHEBI:30616"/>
        <dbReference type="ChEBI" id="CHEBI:43474"/>
        <dbReference type="ChEBI" id="CHEBI:149469"/>
        <dbReference type="ChEBI" id="CHEBI:149473"/>
        <dbReference type="ChEBI" id="CHEBI:456216"/>
        <dbReference type="EC" id="6.3.3.3"/>
    </reaction>
</comment>
<evidence type="ECO:0000256" key="1">
    <source>
        <dbReference type="ARBA" id="ARBA00022490"/>
    </source>
</evidence>